<dbReference type="PANTHER" id="PTHR32305:SF15">
    <property type="entry name" value="PROTEIN RHSA-RELATED"/>
    <property type="match status" value="1"/>
</dbReference>
<keyword evidence="1" id="KW-0677">Repeat</keyword>
<proteinExistence type="predicted"/>
<evidence type="ECO:0000259" key="2">
    <source>
        <dbReference type="Pfam" id="PF25023"/>
    </source>
</evidence>
<evidence type="ECO:0000313" key="3">
    <source>
        <dbReference type="EMBL" id="MDK2127119.1"/>
    </source>
</evidence>
<evidence type="ECO:0000313" key="4">
    <source>
        <dbReference type="Proteomes" id="UP001172778"/>
    </source>
</evidence>
<dbReference type="Proteomes" id="UP001172778">
    <property type="component" value="Unassembled WGS sequence"/>
</dbReference>
<gene>
    <name evidence="3" type="ORF">PZA18_24085</name>
</gene>
<feature type="non-terminal residue" evidence="3">
    <location>
        <position position="212"/>
    </location>
</feature>
<protein>
    <submittedName>
        <fullName evidence="3">RHS repeat protein</fullName>
    </submittedName>
</protein>
<dbReference type="InterPro" id="IPR006530">
    <property type="entry name" value="YD"/>
</dbReference>
<dbReference type="Gene3D" id="2.180.10.10">
    <property type="entry name" value="RHS repeat-associated core"/>
    <property type="match status" value="1"/>
</dbReference>
<dbReference type="PANTHER" id="PTHR32305">
    <property type="match status" value="1"/>
</dbReference>
<evidence type="ECO:0000256" key="1">
    <source>
        <dbReference type="ARBA" id="ARBA00022737"/>
    </source>
</evidence>
<reference evidence="3" key="1">
    <citation type="submission" date="2023-03" db="EMBL/GenBank/DDBJ databases">
        <title>Chitinimonas shenzhenensis gen. nov., sp. nov., a novel member of family Burkholderiaceae isolated from activated sludge collected in Shen Zhen, China.</title>
        <authorList>
            <person name="Wang X."/>
        </authorList>
    </citation>
    <scope>NUCLEOTIDE SEQUENCE</scope>
    <source>
        <strain evidence="3">DQS-5</strain>
    </source>
</reference>
<sequence>GRRYQYNRAGELLTLHDSLAGPTRYHYDPAGRLLQANDERFNFDPAGNPFRSEDYWRPEQHGLRLADNRVLSHQGKRYHYDPFGNLIEKQQPGQIQRYRYDAEHRLVEVEIETAQGKRRLHYRYDAFGRRVEKREGSRRTTFSWDGDRLAEETKAGQTTSWLYEPDSFIALAQLSGPTPKPQPAPKLDTIQLDPTQRKILQALPLEQRAQAR</sequence>
<dbReference type="EMBL" id="JARRAF010000153">
    <property type="protein sequence ID" value="MDK2127119.1"/>
    <property type="molecule type" value="Genomic_DNA"/>
</dbReference>
<name>A0ABT7E4Y6_9NEIS</name>
<dbReference type="InterPro" id="IPR050708">
    <property type="entry name" value="T6SS_VgrG/RHS"/>
</dbReference>
<dbReference type="Pfam" id="PF25023">
    <property type="entry name" value="TEN_YD-shell"/>
    <property type="match status" value="1"/>
</dbReference>
<organism evidence="3 4">
    <name type="scientific">Parachitinimonas caeni</name>
    <dbReference type="NCBI Taxonomy" id="3031301"/>
    <lineage>
        <taxon>Bacteria</taxon>
        <taxon>Pseudomonadati</taxon>
        <taxon>Pseudomonadota</taxon>
        <taxon>Betaproteobacteria</taxon>
        <taxon>Neisseriales</taxon>
        <taxon>Chitinibacteraceae</taxon>
        <taxon>Parachitinimonas</taxon>
    </lineage>
</organism>
<keyword evidence="4" id="KW-1185">Reference proteome</keyword>
<comment type="caution">
    <text evidence="3">The sequence shown here is derived from an EMBL/GenBank/DDBJ whole genome shotgun (WGS) entry which is preliminary data.</text>
</comment>
<feature type="domain" description="Teneurin-like YD-shell" evidence="2">
    <location>
        <begin position="3"/>
        <end position="107"/>
    </location>
</feature>
<feature type="non-terminal residue" evidence="3">
    <location>
        <position position="1"/>
    </location>
</feature>
<dbReference type="InterPro" id="IPR056823">
    <property type="entry name" value="TEN-like_YD-shell"/>
</dbReference>
<accession>A0ABT7E4Y6</accession>
<dbReference type="NCBIfam" id="TIGR01643">
    <property type="entry name" value="YD_repeat_2x"/>
    <property type="match status" value="2"/>
</dbReference>